<proteinExistence type="predicted"/>
<protein>
    <submittedName>
        <fullName evidence="2">DUF393 domain-containing protein</fullName>
    </submittedName>
</protein>
<feature type="transmembrane region" description="Helical" evidence="1">
    <location>
        <begin position="134"/>
        <end position="153"/>
    </location>
</feature>
<feature type="transmembrane region" description="Helical" evidence="1">
    <location>
        <begin position="197"/>
        <end position="214"/>
    </location>
</feature>
<sequence length="272" mass="30659">MKTLAGYTILYDAECPMCDIYSRAFIATGMLDKNGRAPYQQVLAGACPLVDRQRAVNEIALVNTQTGEVNYGIKSLFKVIGNAFPVFGPLFGFRPFIWLMSKVYAFISYNRKVIIPAKVDENAIQPTFSLFYRLLYLALTSLTVGFILTHYAGHLSPLVAIGKPYREYMICSGQVLFQGIIVSLYKPAKRWDYLGNMMSISFGGALLLLPMLLLGKFVAVAPFINMLWFLAVAGLMFLEHIRRTKLLSLGWLLTVTWMAYRVALLFLILYLN</sequence>
<keyword evidence="3" id="KW-1185">Reference proteome</keyword>
<accession>A0A7D4TZF5</accession>
<evidence type="ECO:0000313" key="2">
    <source>
        <dbReference type="EMBL" id="QKJ32177.1"/>
    </source>
</evidence>
<gene>
    <name evidence="2" type="ORF">HQ865_21230</name>
</gene>
<evidence type="ECO:0000313" key="3">
    <source>
        <dbReference type="Proteomes" id="UP000505355"/>
    </source>
</evidence>
<reference evidence="2 3" key="1">
    <citation type="submission" date="2020-05" db="EMBL/GenBank/DDBJ databases">
        <title>Mucilaginibacter mali sp. nov.</title>
        <authorList>
            <person name="Kim H.S."/>
            <person name="Lee K.C."/>
            <person name="Suh M.K."/>
            <person name="Kim J.-S."/>
            <person name="Han K.-I."/>
            <person name="Eom M.K."/>
            <person name="Shin Y.K."/>
            <person name="Lee J.-S."/>
        </authorList>
    </citation>
    <scope>NUCLEOTIDE SEQUENCE [LARGE SCALE GENOMIC DNA]</scope>
    <source>
        <strain evidence="2 3">G2-14</strain>
    </source>
</reference>
<name>A0A7D4TZF5_9SPHI</name>
<feature type="transmembrane region" description="Helical" evidence="1">
    <location>
        <begin position="220"/>
        <end position="238"/>
    </location>
</feature>
<dbReference type="KEGG" id="mmab:HQ865_21230"/>
<dbReference type="RefSeq" id="WP_173416828.1">
    <property type="nucleotide sequence ID" value="NZ_CP054139.1"/>
</dbReference>
<feature type="transmembrane region" description="Helical" evidence="1">
    <location>
        <begin position="250"/>
        <end position="271"/>
    </location>
</feature>
<organism evidence="2 3">
    <name type="scientific">Mucilaginibacter mali</name>
    <dbReference type="NCBI Taxonomy" id="2740462"/>
    <lineage>
        <taxon>Bacteria</taxon>
        <taxon>Pseudomonadati</taxon>
        <taxon>Bacteroidota</taxon>
        <taxon>Sphingobacteriia</taxon>
        <taxon>Sphingobacteriales</taxon>
        <taxon>Sphingobacteriaceae</taxon>
        <taxon>Mucilaginibacter</taxon>
    </lineage>
</organism>
<evidence type="ECO:0000256" key="1">
    <source>
        <dbReference type="SAM" id="Phobius"/>
    </source>
</evidence>
<dbReference type="Proteomes" id="UP000505355">
    <property type="component" value="Chromosome"/>
</dbReference>
<keyword evidence="1" id="KW-0812">Transmembrane</keyword>
<dbReference type="EMBL" id="CP054139">
    <property type="protein sequence ID" value="QKJ32177.1"/>
    <property type="molecule type" value="Genomic_DNA"/>
</dbReference>
<keyword evidence="1" id="KW-0472">Membrane</keyword>
<keyword evidence="1" id="KW-1133">Transmembrane helix</keyword>
<dbReference type="AlphaFoldDB" id="A0A7D4TZF5"/>